<dbReference type="SMART" id="SM00635">
    <property type="entry name" value="BID_2"/>
    <property type="match status" value="2"/>
</dbReference>
<dbReference type="Gene3D" id="2.60.40.4270">
    <property type="entry name" value="Listeria-Bacteroides repeat domain"/>
    <property type="match status" value="13"/>
</dbReference>
<dbReference type="InterPro" id="IPR052574">
    <property type="entry name" value="CDIRP"/>
</dbReference>
<evidence type="ECO:0000313" key="5">
    <source>
        <dbReference type="EMBL" id="KAK3604987.1"/>
    </source>
</evidence>
<comment type="subcellular location">
    <subcellularLocation>
        <location evidence="1">Cell envelope</location>
    </subcellularLocation>
</comment>
<dbReference type="Pfam" id="PF02368">
    <property type="entry name" value="Big_2"/>
    <property type="match status" value="2"/>
</dbReference>
<evidence type="ECO:0000256" key="3">
    <source>
        <dbReference type="ARBA" id="ARBA00022737"/>
    </source>
</evidence>
<reference evidence="5" key="2">
    <citation type="journal article" date="2021" name="Genome Biol. Evol.">
        <title>Developing a high-quality reference genome for a parasitic bivalve with doubly uniparental inheritance (Bivalvia: Unionida).</title>
        <authorList>
            <person name="Smith C.H."/>
        </authorList>
    </citation>
    <scope>NUCLEOTIDE SEQUENCE</scope>
    <source>
        <strain evidence="5">CHS0354</strain>
        <tissue evidence="5">Mantle</tissue>
    </source>
</reference>
<dbReference type="NCBIfam" id="TIGR02543">
    <property type="entry name" value="List_Bact_rpt"/>
    <property type="match status" value="10"/>
</dbReference>
<organism evidence="5 6">
    <name type="scientific">Potamilus streckersoni</name>
    <dbReference type="NCBI Taxonomy" id="2493646"/>
    <lineage>
        <taxon>Eukaryota</taxon>
        <taxon>Metazoa</taxon>
        <taxon>Spiralia</taxon>
        <taxon>Lophotrochozoa</taxon>
        <taxon>Mollusca</taxon>
        <taxon>Bivalvia</taxon>
        <taxon>Autobranchia</taxon>
        <taxon>Heteroconchia</taxon>
        <taxon>Palaeoheterodonta</taxon>
        <taxon>Unionida</taxon>
        <taxon>Unionoidea</taxon>
        <taxon>Unionidae</taxon>
        <taxon>Ambleminae</taxon>
        <taxon>Lampsilini</taxon>
        <taxon>Potamilus</taxon>
    </lineage>
</organism>
<dbReference type="SUPFAM" id="SSF49373">
    <property type="entry name" value="Invasin/intimin cell-adhesion fragments"/>
    <property type="match status" value="2"/>
</dbReference>
<gene>
    <name evidence="5" type="ORF">CHS0354_000652</name>
</gene>
<dbReference type="SUPFAM" id="SSF52058">
    <property type="entry name" value="L domain-like"/>
    <property type="match status" value="2"/>
</dbReference>
<dbReference type="InterPro" id="IPR003343">
    <property type="entry name" value="Big_2"/>
</dbReference>
<feature type="domain" description="BIG2" evidence="4">
    <location>
        <begin position="927"/>
        <end position="1004"/>
    </location>
</feature>
<dbReference type="InterPro" id="IPR013378">
    <property type="entry name" value="InlB-like_B-rpt"/>
</dbReference>
<dbReference type="InterPro" id="IPR008964">
    <property type="entry name" value="Invasin/intimin_cell_adhesion"/>
</dbReference>
<dbReference type="EMBL" id="JAEAOA010000085">
    <property type="protein sequence ID" value="KAK3604987.1"/>
    <property type="molecule type" value="Genomic_DNA"/>
</dbReference>
<evidence type="ECO:0000256" key="1">
    <source>
        <dbReference type="ARBA" id="ARBA00004196"/>
    </source>
</evidence>
<dbReference type="Gene3D" id="2.60.40.1080">
    <property type="match status" value="2"/>
</dbReference>
<comment type="caution">
    <text evidence="5">The sequence shown here is derived from an EMBL/GenBank/DDBJ whole genome shotgun (WGS) entry which is preliminary data.</text>
</comment>
<keyword evidence="2" id="KW-0433">Leucine-rich repeat</keyword>
<reference evidence="5" key="1">
    <citation type="journal article" date="2021" name="Genome Biol. Evol.">
        <title>A High-Quality Reference Genome for a Parasitic Bivalve with Doubly Uniparental Inheritance (Bivalvia: Unionida).</title>
        <authorList>
            <person name="Smith C.H."/>
        </authorList>
    </citation>
    <scope>NUCLEOTIDE SEQUENCE</scope>
    <source>
        <strain evidence="5">CHS0354</strain>
    </source>
</reference>
<dbReference type="Pfam" id="PF09479">
    <property type="entry name" value="Flg_new"/>
    <property type="match status" value="13"/>
</dbReference>
<sequence length="1661" mass="180659">MQQKCAAPNPTYTISFESNGGTTVASISVTQGNRATRPQDPKKDGQIFVAWYKESDFRNVFDFNTEVIRTNITLYAKWTASSYTVTFNSNGGSTVANIIAANGNKVTKPADPTLAGHAFGGWYKDNNTFASSFNFDTETITANITLFAKWEANSYTVTFNSNEGSTVANIIVAHGNKVPKPADPTRAGHAFGGWYKDNNTFASSFNFDTETITANITLFAKWEANSYTVTFNSNEGSTVANIIVAHGNKVPKPADPTLAGHAFGGWYKEAGLTNVFNFDAEIITSNITLFAKWEANSYTVTFNSNEGSTVANIIVAHGNKVTKPADPTRAGHAFSGWYKEAGLTNVFNFDMETITANITLFAKWEANSYTVTFNSNEGSTVPAATVTYGNKVTKPADPTRAGHAFGGWYKDNNTFLQSFNFETETITANITLFAKWEANSYTVTFNSNEGSTVANIIVAYGNKVTKPADPTRAGHAFSGWYKEAGLTNVFNFDMETIQQTSRYCKMGGEFIHGNVSTATKVQHHEPADPTRAGHAFSGWYKEAGLTNVFNFDMETITANITLFAKWEANSYTVTFNSNEGSTVANIIVAYGNKVTKPADPTRAGHAFGGWYKEAGLTNVFNFDAEIITSNITLFAKWEANSYTVTFNSNEGSTVANIIVAYGNKVTKPADPTRAGHAFGGWYKEAGLTNVFNFDTETITANITLFAKWEANSYTVTFNSNEGSTVANIIVAYGNKVTKPTDPTRAGHAFGGWYKEAGLTNVFNFDTEAIIANVTLYAKWTINTYTVTFNSNEGSTVPAATVNYSDRVTRPSNPTQSGYSFGGWFKDATLTTEFDFNTPITADITLYAKWNQNQANQFTVSFNTNSGSSIDDQVILSQGKATRPNNPTRAGYTFVDWYKEASFTTVFDFTTEIITADITLYAKWTAVLVTSITFETSPLATLIGKTTKITVTILPFDALNKTLTWTSSNEAVATVDANGLITTLAKGDATITATSTDGSNIVASINIDPHFYVPDDNFRGALKGINPNWFSTIDGMDGLKIEDVSVTGFSEKIDVSNRSISSLEGTLDVSKNVKLATLLCSDNKLTSLDVSKNVAMMSLFCDNNLLTTLDVKLNVVLTLLNCTKNQLETLDVSKNLDLETLWCSSNKLTTLDVSKNVKLTTLACNSNELTTLDVSANILLDYLTCNSNQLTTLDIRGMRSVSVLKITKDGTGAPNNSGLTTFLIHDNLKIKDEVRAVKQQRGDNLKISTWNATSGSSIYSLLCSNWNPAGDGICDVKIASISFDKTSSHATLIGKTTQLIVTVLPADAPNKTLIWTSSNEAVATVDANGLITTLAAGDATITATSTDGSNKSASVTVNVGPYFYVPDDNFRKALKKISEENSYDWFVQVDGVDGLKINDARVTDFDGSINVYNLGISSLKGIEYFVKLEELNCYQNKLTSLDVSKNVGLREFYCNQNLLQNLDVSKNVLLTVLNCSNNQLKILDVSRNQYLGIFLCERNQLTSLNVSSNFRMAELICSDNLLPTLNVRGVENLRKLVCSNNQLQTLDVSQNVYLTKLFCDSNNLESLDLRGVRSTGTLDFKITSGGIGTNNGGLKSIKIHRNLVGPTGVANTELKAVKSVATDVQIDVYTSTGTPDTIYTSSICNYDPNTGEMVTGSTEACK</sequence>
<evidence type="ECO:0000256" key="2">
    <source>
        <dbReference type="ARBA" id="ARBA00022614"/>
    </source>
</evidence>
<name>A0AAE0T727_9BIVA</name>
<dbReference type="Proteomes" id="UP001195483">
    <property type="component" value="Unassembled WGS sequence"/>
</dbReference>
<reference evidence="5" key="3">
    <citation type="submission" date="2023-05" db="EMBL/GenBank/DDBJ databases">
        <authorList>
            <person name="Smith C.H."/>
        </authorList>
    </citation>
    <scope>NUCLEOTIDE SEQUENCE</scope>
    <source>
        <strain evidence="5">CHS0354</strain>
        <tissue evidence="5">Mantle</tissue>
    </source>
</reference>
<protein>
    <recommendedName>
        <fullName evidence="4">BIG2 domain-containing protein</fullName>
    </recommendedName>
</protein>
<dbReference type="Gene3D" id="3.80.10.10">
    <property type="entry name" value="Ribonuclease Inhibitor"/>
    <property type="match status" value="2"/>
</dbReference>
<feature type="domain" description="BIG2" evidence="4">
    <location>
        <begin position="1276"/>
        <end position="1354"/>
    </location>
</feature>
<dbReference type="InterPro" id="IPR032675">
    <property type="entry name" value="LRR_dom_sf"/>
</dbReference>
<accession>A0AAE0T727</accession>
<dbReference type="PANTHER" id="PTHR47566:SF1">
    <property type="entry name" value="PROTEIN NUD1"/>
    <property type="match status" value="1"/>
</dbReference>
<dbReference type="GO" id="GO:0035591">
    <property type="term" value="F:signaling adaptor activity"/>
    <property type="evidence" value="ECO:0007669"/>
    <property type="project" value="TreeGrafter"/>
</dbReference>
<dbReference type="InterPro" id="IPR042229">
    <property type="entry name" value="Listeria/Bacterioides_rpt_sf"/>
</dbReference>
<dbReference type="PANTHER" id="PTHR47566">
    <property type="match status" value="1"/>
</dbReference>
<keyword evidence="3" id="KW-0677">Repeat</keyword>
<evidence type="ECO:0000259" key="4">
    <source>
        <dbReference type="SMART" id="SM00635"/>
    </source>
</evidence>
<proteinExistence type="predicted"/>
<evidence type="ECO:0000313" key="6">
    <source>
        <dbReference type="Proteomes" id="UP001195483"/>
    </source>
</evidence>
<keyword evidence="6" id="KW-1185">Reference proteome</keyword>